<sequence length="188" mass="20060">MAEKSLFAMLLRSPWWVSFVVVGLIVLAAGALLPKEYFVVGALAGFPIFVVGCVAAWKQLRAPHPAKVTEMLGAVATMPWRDFANTLAAAWTHAGYTVERVPGNGAADFCLAKGGSTTLASARRWKAATHGVEPLRELRAAMEQRGAATGLYVLAQGSLSDNARLYARDHGITIVQDDTLAALLLTKP</sequence>
<gene>
    <name evidence="1" type="ORF">CBP36_04695</name>
</gene>
<dbReference type="KEGG" id="acid:CBP33_04275"/>
<accession>A0A240TY05</accession>
<evidence type="ECO:0000313" key="2">
    <source>
        <dbReference type="Proteomes" id="UP000194440"/>
    </source>
</evidence>
<dbReference type="KEGG" id="acip:CBP36_04695"/>
<dbReference type="GO" id="GO:0009307">
    <property type="term" value="P:DNA restriction-modification system"/>
    <property type="evidence" value="ECO:0007669"/>
    <property type="project" value="InterPro"/>
</dbReference>
<dbReference type="EMBL" id="CP021366">
    <property type="protein sequence ID" value="ART60740.1"/>
    <property type="molecule type" value="Genomic_DNA"/>
</dbReference>
<keyword evidence="1" id="KW-0540">Nuclease</keyword>
<dbReference type="Proteomes" id="UP000194440">
    <property type="component" value="Chromosome"/>
</dbReference>
<evidence type="ECO:0000313" key="1">
    <source>
        <dbReference type="EMBL" id="ART60740.1"/>
    </source>
</evidence>
<keyword evidence="1" id="KW-0255">Endonuclease</keyword>
<proteinExistence type="predicted"/>
<protein>
    <submittedName>
        <fullName evidence="1">Restriction endonuclease</fullName>
    </submittedName>
</protein>
<dbReference type="InterPro" id="IPR007560">
    <property type="entry name" value="Restrct_endonuc_IV_Mrr"/>
</dbReference>
<name>A0A240UI94_9BURK</name>
<keyword evidence="1" id="KW-0378">Hydrolase</keyword>
<dbReference type="Pfam" id="PF04471">
    <property type="entry name" value="Mrr_cat"/>
    <property type="match status" value="1"/>
</dbReference>
<organism evidence="1 2">
    <name type="scientific">Acidovorax carolinensis</name>
    <dbReference type="NCBI Taxonomy" id="553814"/>
    <lineage>
        <taxon>Bacteria</taxon>
        <taxon>Pseudomonadati</taxon>
        <taxon>Pseudomonadota</taxon>
        <taxon>Betaproteobacteria</taxon>
        <taxon>Burkholderiales</taxon>
        <taxon>Comamonadaceae</taxon>
        <taxon>Acidovorax</taxon>
    </lineage>
</organism>
<reference evidence="1" key="1">
    <citation type="submission" date="2017-05" db="EMBL/GenBank/DDBJ databases">
        <title>Polyphasic characterization of four soil-derived phenanthrene-degrading Acidovorax strains and proposal of Acidovorax phenanthrenivorans sp. nov.</title>
        <authorList>
            <person name="Singleton D."/>
            <person name="Lee J."/>
            <person name="Dickey A.N."/>
            <person name="Stroud A."/>
            <person name="Scholl E.H."/>
            <person name="Wright F.A."/>
            <person name="Aitken M.D."/>
        </authorList>
    </citation>
    <scope>NUCLEOTIDE SEQUENCE</scope>
    <source>
        <strain evidence="1">P4</strain>
    </source>
</reference>
<dbReference type="SUPFAM" id="SSF52980">
    <property type="entry name" value="Restriction endonuclease-like"/>
    <property type="match status" value="1"/>
</dbReference>
<keyword evidence="2" id="KW-1185">Reference proteome</keyword>
<dbReference type="AlphaFoldDB" id="A0A240UI94"/>
<dbReference type="GO" id="GO:0004519">
    <property type="term" value="F:endonuclease activity"/>
    <property type="evidence" value="ECO:0007669"/>
    <property type="project" value="UniProtKB-KW"/>
</dbReference>
<dbReference type="GO" id="GO:0003677">
    <property type="term" value="F:DNA binding"/>
    <property type="evidence" value="ECO:0007669"/>
    <property type="project" value="InterPro"/>
</dbReference>
<dbReference type="KEGG" id="acis:CBP35_14245"/>
<accession>A0A240UI94</accession>
<dbReference type="InterPro" id="IPR011335">
    <property type="entry name" value="Restrct_endonuc-II-like"/>
</dbReference>
<dbReference type="OrthoDB" id="8776507at2"/>